<feature type="region of interest" description="Disordered" evidence="3">
    <location>
        <begin position="89"/>
        <end position="134"/>
    </location>
</feature>
<dbReference type="GO" id="GO:0005654">
    <property type="term" value="C:nucleoplasm"/>
    <property type="evidence" value="ECO:0007669"/>
    <property type="project" value="TreeGrafter"/>
</dbReference>
<evidence type="ECO:0000259" key="4">
    <source>
        <dbReference type="PROSITE" id="PS50102"/>
    </source>
</evidence>
<dbReference type="AlphaFoldDB" id="A0A9W8D084"/>
<dbReference type="GO" id="GO:0003723">
    <property type="term" value="F:RNA binding"/>
    <property type="evidence" value="ECO:0007669"/>
    <property type="project" value="UniProtKB-UniRule"/>
</dbReference>
<dbReference type="EMBL" id="JANBOI010000044">
    <property type="protein sequence ID" value="KAJ1735037.1"/>
    <property type="molecule type" value="Genomic_DNA"/>
</dbReference>
<keyword evidence="6" id="KW-1185">Reference proteome</keyword>
<sequence>MAEPLVVVRPLTSAVNRGHLQEIFGEYGKVVEVKIMRYFLSRNDARIASDRCKMQGFIEYPDLETAQKAVDYMDGAVIDGETITARLGNTKFASAKQGRGGGGGKRRRGRQGGRNRRGGGGGRDRRSPSRSSPKVLAALAQLAQVLQKKGHMDLSDPRPPSPMKMMRVMGDAEVREAVAGMQRAMCDENIEFSATNLMAILRARGNGWASAGKDVRDPVEQSNVKPGAAAGEAKGLFSRVSGMFKSDAK</sequence>
<dbReference type="InterPro" id="IPR035979">
    <property type="entry name" value="RBD_domain_sf"/>
</dbReference>
<dbReference type="GO" id="GO:0005737">
    <property type="term" value="C:cytoplasm"/>
    <property type="evidence" value="ECO:0007669"/>
    <property type="project" value="TreeGrafter"/>
</dbReference>
<dbReference type="GO" id="GO:0061574">
    <property type="term" value="C:ASAP complex"/>
    <property type="evidence" value="ECO:0007669"/>
    <property type="project" value="TreeGrafter"/>
</dbReference>
<protein>
    <recommendedName>
        <fullName evidence="4">RRM domain-containing protein</fullName>
    </recommendedName>
</protein>
<dbReference type="PANTHER" id="PTHR15481:SF0">
    <property type="entry name" value="LD23870P-RELATED"/>
    <property type="match status" value="1"/>
</dbReference>
<dbReference type="OrthoDB" id="252020at2759"/>
<organism evidence="5 6">
    <name type="scientific">Coemansia biformis</name>
    <dbReference type="NCBI Taxonomy" id="1286918"/>
    <lineage>
        <taxon>Eukaryota</taxon>
        <taxon>Fungi</taxon>
        <taxon>Fungi incertae sedis</taxon>
        <taxon>Zoopagomycota</taxon>
        <taxon>Kickxellomycotina</taxon>
        <taxon>Kickxellomycetes</taxon>
        <taxon>Kickxellales</taxon>
        <taxon>Kickxellaceae</taxon>
        <taxon>Coemansia</taxon>
    </lineage>
</organism>
<evidence type="ECO:0000256" key="2">
    <source>
        <dbReference type="PROSITE-ProRule" id="PRU00176"/>
    </source>
</evidence>
<accession>A0A9W8D084</accession>
<dbReference type="Pfam" id="PF00076">
    <property type="entry name" value="RRM_1"/>
    <property type="match status" value="1"/>
</dbReference>
<feature type="domain" description="RRM" evidence="4">
    <location>
        <begin position="4"/>
        <end position="90"/>
    </location>
</feature>
<proteinExistence type="predicted"/>
<evidence type="ECO:0000256" key="3">
    <source>
        <dbReference type="SAM" id="MobiDB-lite"/>
    </source>
</evidence>
<evidence type="ECO:0000256" key="1">
    <source>
        <dbReference type="ARBA" id="ARBA00022884"/>
    </source>
</evidence>
<reference evidence="5" key="1">
    <citation type="submission" date="2022-07" db="EMBL/GenBank/DDBJ databases">
        <title>Phylogenomic reconstructions and comparative analyses of Kickxellomycotina fungi.</title>
        <authorList>
            <person name="Reynolds N.K."/>
            <person name="Stajich J.E."/>
            <person name="Barry K."/>
            <person name="Grigoriev I.V."/>
            <person name="Crous P."/>
            <person name="Smith M.E."/>
        </authorList>
    </citation>
    <scope>NUCLEOTIDE SEQUENCE</scope>
    <source>
        <strain evidence="5">BCRC 34381</strain>
    </source>
</reference>
<dbReference type="PROSITE" id="PS50102">
    <property type="entry name" value="RRM"/>
    <property type="match status" value="1"/>
</dbReference>
<evidence type="ECO:0000313" key="5">
    <source>
        <dbReference type="EMBL" id="KAJ1735037.1"/>
    </source>
</evidence>
<feature type="compositionally biased region" description="Basic residues" evidence="3">
    <location>
        <begin position="104"/>
        <end position="117"/>
    </location>
</feature>
<dbReference type="GO" id="GO:0000398">
    <property type="term" value="P:mRNA splicing, via spliceosome"/>
    <property type="evidence" value="ECO:0007669"/>
    <property type="project" value="TreeGrafter"/>
</dbReference>
<comment type="caution">
    <text evidence="5">The sequence shown here is derived from an EMBL/GenBank/DDBJ whole genome shotgun (WGS) entry which is preliminary data.</text>
</comment>
<evidence type="ECO:0000313" key="6">
    <source>
        <dbReference type="Proteomes" id="UP001143981"/>
    </source>
</evidence>
<dbReference type="InterPro" id="IPR000504">
    <property type="entry name" value="RRM_dom"/>
</dbReference>
<dbReference type="PANTHER" id="PTHR15481">
    <property type="entry name" value="RIBONUCLEIC ACID BINDING PROTEIN S1"/>
    <property type="match status" value="1"/>
</dbReference>
<dbReference type="SUPFAM" id="SSF54928">
    <property type="entry name" value="RNA-binding domain, RBD"/>
    <property type="match status" value="1"/>
</dbReference>
<name>A0A9W8D084_9FUNG</name>
<dbReference type="Proteomes" id="UP001143981">
    <property type="component" value="Unassembled WGS sequence"/>
</dbReference>
<keyword evidence="1 2" id="KW-0694">RNA-binding</keyword>
<dbReference type="SMART" id="SM00360">
    <property type="entry name" value="RRM"/>
    <property type="match status" value="1"/>
</dbReference>
<gene>
    <name evidence="5" type="ORF">LPJ61_000757</name>
</gene>
<dbReference type="InterPro" id="IPR012677">
    <property type="entry name" value="Nucleotide-bd_a/b_plait_sf"/>
</dbReference>
<dbReference type="Gene3D" id="3.30.70.330">
    <property type="match status" value="1"/>
</dbReference>